<dbReference type="Pfam" id="PF01381">
    <property type="entry name" value="HTH_3"/>
    <property type="match status" value="1"/>
</dbReference>
<dbReference type="SMART" id="SM00530">
    <property type="entry name" value="HTH_XRE"/>
    <property type="match status" value="1"/>
</dbReference>
<feature type="domain" description="HTH cro/C1-type" evidence="2">
    <location>
        <begin position="7"/>
        <end position="61"/>
    </location>
</feature>
<evidence type="ECO:0000313" key="4">
    <source>
        <dbReference type="Proteomes" id="UP000441717"/>
    </source>
</evidence>
<keyword evidence="4" id="KW-1185">Reference proteome</keyword>
<proteinExistence type="predicted"/>
<dbReference type="PROSITE" id="PS50943">
    <property type="entry name" value="HTH_CROC1"/>
    <property type="match status" value="1"/>
</dbReference>
<evidence type="ECO:0000313" key="3">
    <source>
        <dbReference type="EMBL" id="MQL53625.1"/>
    </source>
</evidence>
<dbReference type="PANTHER" id="PTHR46797">
    <property type="entry name" value="HTH-TYPE TRANSCRIPTIONAL REGULATOR"/>
    <property type="match status" value="1"/>
</dbReference>
<dbReference type="InterPro" id="IPR050807">
    <property type="entry name" value="TransReg_Diox_bact_type"/>
</dbReference>
<name>A0A6N7IU15_9FIRM</name>
<reference evidence="3 4" key="1">
    <citation type="submission" date="2019-10" db="EMBL/GenBank/DDBJ databases">
        <title>Comparative genomics of sulfur disproportionating microorganisms.</title>
        <authorList>
            <person name="Ward L.M."/>
            <person name="Bertran E."/>
            <person name="Johnston D."/>
        </authorList>
    </citation>
    <scope>NUCLEOTIDE SEQUENCE [LARGE SCALE GENOMIC DNA]</scope>
    <source>
        <strain evidence="3 4">DSM 14055</strain>
    </source>
</reference>
<dbReference type="InterPro" id="IPR001387">
    <property type="entry name" value="Cro/C1-type_HTH"/>
</dbReference>
<dbReference type="InterPro" id="IPR010982">
    <property type="entry name" value="Lambda_DNA-bd_dom_sf"/>
</dbReference>
<accession>A0A6N7IU15</accession>
<evidence type="ECO:0000256" key="1">
    <source>
        <dbReference type="ARBA" id="ARBA00023125"/>
    </source>
</evidence>
<dbReference type="OrthoDB" id="118856at2"/>
<evidence type="ECO:0000259" key="2">
    <source>
        <dbReference type="PROSITE" id="PS50943"/>
    </source>
</evidence>
<dbReference type="EMBL" id="WHYR01000057">
    <property type="protein sequence ID" value="MQL53625.1"/>
    <property type="molecule type" value="Genomic_DNA"/>
</dbReference>
<dbReference type="GO" id="GO:0003677">
    <property type="term" value="F:DNA binding"/>
    <property type="evidence" value="ECO:0007669"/>
    <property type="project" value="UniProtKB-KW"/>
</dbReference>
<dbReference type="PANTHER" id="PTHR46797:SF1">
    <property type="entry name" value="METHYLPHOSPHONATE SYNTHASE"/>
    <property type="match status" value="1"/>
</dbReference>
<dbReference type="GO" id="GO:0005829">
    <property type="term" value="C:cytosol"/>
    <property type="evidence" value="ECO:0007669"/>
    <property type="project" value="TreeGrafter"/>
</dbReference>
<gene>
    <name evidence="3" type="ORF">GFC01_15410</name>
</gene>
<keyword evidence="1" id="KW-0238">DNA-binding</keyword>
<dbReference type="SUPFAM" id="SSF47413">
    <property type="entry name" value="lambda repressor-like DNA-binding domains"/>
    <property type="match status" value="1"/>
</dbReference>
<dbReference type="RefSeq" id="WP_152948087.1">
    <property type="nucleotide sequence ID" value="NZ_WHYR01000057.1"/>
</dbReference>
<dbReference type="Proteomes" id="UP000441717">
    <property type="component" value="Unassembled WGS sequence"/>
</dbReference>
<sequence length="106" mass="11889">MDTPSRIKQLRQQLGISRSALARKSGISLTYLNEIERGIKSPTEHTLRKLCSALGLSLAEFFAGDGQGEELPADVRRMIAIARQLTPRQRQLLLEVMEEWLANNQG</sequence>
<dbReference type="Gene3D" id="1.10.260.40">
    <property type="entry name" value="lambda repressor-like DNA-binding domains"/>
    <property type="match status" value="1"/>
</dbReference>
<protein>
    <submittedName>
        <fullName evidence="3">Helix-turn-helix domain-containing protein</fullName>
    </submittedName>
</protein>
<dbReference type="CDD" id="cd00093">
    <property type="entry name" value="HTH_XRE"/>
    <property type="match status" value="1"/>
</dbReference>
<dbReference type="GO" id="GO:0003700">
    <property type="term" value="F:DNA-binding transcription factor activity"/>
    <property type="evidence" value="ECO:0007669"/>
    <property type="project" value="TreeGrafter"/>
</dbReference>
<dbReference type="AlphaFoldDB" id="A0A6N7IU15"/>
<comment type="caution">
    <text evidence="3">The sequence shown here is derived from an EMBL/GenBank/DDBJ whole genome shotgun (WGS) entry which is preliminary data.</text>
</comment>
<organism evidence="3 4">
    <name type="scientific">Desulfofundulus thermobenzoicus</name>
    <dbReference type="NCBI Taxonomy" id="29376"/>
    <lineage>
        <taxon>Bacteria</taxon>
        <taxon>Bacillati</taxon>
        <taxon>Bacillota</taxon>
        <taxon>Clostridia</taxon>
        <taxon>Eubacteriales</taxon>
        <taxon>Peptococcaceae</taxon>
        <taxon>Desulfofundulus</taxon>
    </lineage>
</organism>